<dbReference type="Proteomes" id="UP000034037">
    <property type="component" value="Chromosome"/>
</dbReference>
<evidence type="ECO:0000313" key="1">
    <source>
        <dbReference type="EMBL" id="AKF28172.1"/>
    </source>
</evidence>
<dbReference type="RefSeq" id="WP_003859213.1">
    <property type="nucleotide sequence ID" value="NZ_CP011309.1"/>
</dbReference>
<reference evidence="1 2" key="1">
    <citation type="submission" date="2015-04" db="EMBL/GenBank/DDBJ databases">
        <title>Complete Genome Sequence of Brevibacterium flavum ATCC 15168.</title>
        <authorList>
            <person name="Ahn J."/>
            <person name="Park G."/>
            <person name="Jeon W."/>
            <person name="Jang Y."/>
            <person name="Jang M."/>
            <person name="Lee H."/>
            <person name="Lee H."/>
        </authorList>
    </citation>
    <scope>NUCLEOTIDE SEQUENCE [LARGE SCALE GENOMIC DNA]</scope>
    <source>
        <strain evidence="1 2">ATCC 15168</strain>
    </source>
</reference>
<proteinExistence type="predicted"/>
<organism evidence="1 2">
    <name type="scientific">[Brevibacterium] flavum</name>
    <dbReference type="NCBI Taxonomy" id="92706"/>
    <lineage>
        <taxon>Bacteria</taxon>
        <taxon>Bacillati</taxon>
        <taxon>Actinomycetota</taxon>
        <taxon>Actinomycetes</taxon>
        <taxon>Mycobacteriales</taxon>
        <taxon>Corynebacteriaceae</taxon>
        <taxon>Corynebacterium</taxon>
    </lineage>
</organism>
<dbReference type="PATRIC" id="fig|92706.3.peg.2456"/>
<evidence type="ECO:0000313" key="2">
    <source>
        <dbReference type="Proteomes" id="UP000034037"/>
    </source>
</evidence>
<protein>
    <submittedName>
        <fullName evidence="1">Uncharacterized protein</fullName>
    </submittedName>
</protein>
<gene>
    <name evidence="1" type="ORF">YH66_11720</name>
</gene>
<dbReference type="EMBL" id="CP011309">
    <property type="protein sequence ID" value="AKF28172.1"/>
    <property type="molecule type" value="Genomic_DNA"/>
</dbReference>
<dbReference type="AlphaFoldDB" id="A0A0F6Z6M9"/>
<name>A0A0F6Z6M9_9CORY</name>
<keyword evidence="2" id="KW-1185">Reference proteome</keyword>
<dbReference type="HOGENOM" id="CLU_2697385_0_0_11"/>
<sequence length="73" mass="7371">MIEESGVVVGVFFGAPAPGDDVVEGVGHEEACGVEESAVDEELVIDTETVGVAGDLYELVVVEPVGEGTTGHA</sequence>
<accession>A0A0F6Z6M9</accession>